<evidence type="ECO:0000256" key="1">
    <source>
        <dbReference type="SAM" id="MobiDB-lite"/>
    </source>
</evidence>
<dbReference type="RefSeq" id="WP_119322856.1">
    <property type="nucleotide sequence ID" value="NZ_AP025739.1"/>
</dbReference>
<sequence length="80" mass="8472">MNEDTASKRMLGIGVAAIIAVIGVMIYFFRASDPAARPPIPYKKFDMDQHMAELRQHEGTAAGQHAGAQANNAPAPAGAH</sequence>
<gene>
    <name evidence="3" type="ORF">CCAX7_58640</name>
</gene>
<keyword evidence="4" id="KW-1185">Reference proteome</keyword>
<keyword evidence="2" id="KW-0812">Transmembrane</keyword>
<dbReference type="Proteomes" id="UP000287394">
    <property type="component" value="Chromosome"/>
</dbReference>
<evidence type="ECO:0000313" key="4">
    <source>
        <dbReference type="Proteomes" id="UP000287394"/>
    </source>
</evidence>
<keyword evidence="2" id="KW-1133">Transmembrane helix</keyword>
<protein>
    <submittedName>
        <fullName evidence="3">Uncharacterized protein</fullName>
    </submittedName>
</protein>
<feature type="region of interest" description="Disordered" evidence="1">
    <location>
        <begin position="54"/>
        <end position="80"/>
    </location>
</feature>
<feature type="compositionally biased region" description="Low complexity" evidence="1">
    <location>
        <begin position="61"/>
        <end position="80"/>
    </location>
</feature>
<evidence type="ECO:0000313" key="3">
    <source>
        <dbReference type="EMBL" id="BDI33813.1"/>
    </source>
</evidence>
<keyword evidence="2" id="KW-0472">Membrane</keyword>
<dbReference type="KEGG" id="ccot:CCAX7_58640"/>
<dbReference type="EMBL" id="AP025739">
    <property type="protein sequence ID" value="BDI33813.1"/>
    <property type="molecule type" value="Genomic_DNA"/>
</dbReference>
<name>A0A402D028_9BACT</name>
<accession>A0A402D028</accession>
<evidence type="ECO:0000256" key="2">
    <source>
        <dbReference type="SAM" id="Phobius"/>
    </source>
</evidence>
<dbReference type="AlphaFoldDB" id="A0A402D028"/>
<proteinExistence type="predicted"/>
<feature type="transmembrane region" description="Helical" evidence="2">
    <location>
        <begin position="12"/>
        <end position="29"/>
    </location>
</feature>
<organism evidence="3 4">
    <name type="scientific">Capsulimonas corticalis</name>
    <dbReference type="NCBI Taxonomy" id="2219043"/>
    <lineage>
        <taxon>Bacteria</taxon>
        <taxon>Bacillati</taxon>
        <taxon>Armatimonadota</taxon>
        <taxon>Armatimonadia</taxon>
        <taxon>Capsulimonadales</taxon>
        <taxon>Capsulimonadaceae</taxon>
        <taxon>Capsulimonas</taxon>
    </lineage>
</organism>
<reference evidence="3 4" key="1">
    <citation type="journal article" date="2019" name="Int. J. Syst. Evol. Microbiol.">
        <title>Capsulimonas corticalis gen. nov., sp. nov., an aerobic capsulated bacterium, of a novel bacterial order, Capsulimonadales ord. nov., of the class Armatimonadia of the phylum Armatimonadetes.</title>
        <authorList>
            <person name="Li J."/>
            <person name="Kudo C."/>
            <person name="Tonouchi A."/>
        </authorList>
    </citation>
    <scope>NUCLEOTIDE SEQUENCE [LARGE SCALE GENOMIC DNA]</scope>
    <source>
        <strain evidence="3 4">AX-7</strain>
    </source>
</reference>